<reference evidence="1" key="1">
    <citation type="submission" date="2015-11" db="EMBL/GenBank/DDBJ databases">
        <title>De novo transcriptome assembly of four potential Pierce s Disease insect vectors from Arizona vineyards.</title>
        <authorList>
            <person name="Tassone E.E."/>
        </authorList>
    </citation>
    <scope>NUCLEOTIDE SEQUENCE</scope>
</reference>
<dbReference type="AlphaFoldDB" id="A0A1B6FBF9"/>
<dbReference type="EMBL" id="GECZ01022227">
    <property type="protein sequence ID" value="JAS47542.1"/>
    <property type="molecule type" value="Transcribed_RNA"/>
</dbReference>
<protein>
    <submittedName>
        <fullName evidence="1">Uncharacterized protein</fullName>
    </submittedName>
</protein>
<organism evidence="1">
    <name type="scientific">Cuerna arida</name>
    <dbReference type="NCBI Taxonomy" id="1464854"/>
    <lineage>
        <taxon>Eukaryota</taxon>
        <taxon>Metazoa</taxon>
        <taxon>Ecdysozoa</taxon>
        <taxon>Arthropoda</taxon>
        <taxon>Hexapoda</taxon>
        <taxon>Insecta</taxon>
        <taxon>Pterygota</taxon>
        <taxon>Neoptera</taxon>
        <taxon>Paraneoptera</taxon>
        <taxon>Hemiptera</taxon>
        <taxon>Auchenorrhyncha</taxon>
        <taxon>Membracoidea</taxon>
        <taxon>Cicadellidae</taxon>
        <taxon>Cicadellinae</taxon>
        <taxon>Proconiini</taxon>
        <taxon>Cuerna</taxon>
    </lineage>
</organism>
<proteinExistence type="predicted"/>
<feature type="non-terminal residue" evidence="1">
    <location>
        <position position="1"/>
    </location>
</feature>
<sequence>YTDKMKSMTALTVLISIWSQCQIFADQSAELKTRPYYELLEQEHTGLEQQLARLVHVLESFKGEWSRPNHDDILKSIIKIKPTISNLIKRNLKNCDIDDLELSFEDMVNVTVDFLTNASGSVEAICNQVYQCANDGFPKSLGCFLHLPETCESYIQDIQEQLNEFLPKANDLALTIVTDLVNCLP</sequence>
<accession>A0A1B6FBF9</accession>
<name>A0A1B6FBF9_9HEMI</name>
<evidence type="ECO:0000313" key="1">
    <source>
        <dbReference type="EMBL" id="JAS47542.1"/>
    </source>
</evidence>
<gene>
    <name evidence="1" type="ORF">g.17911</name>
</gene>